<sequence>YQLFLHPLHKYPGPLLAKLTNFYGVYYAFSRQLAQAADRNHQRYGPVVHIYKNEQILKSTAYQVSQPRPGVFNMFNVRDKNAARTKRKIIGQGLNAKAMREFEPVMTEHIDVFIKSLFDELNINSTVDILEACSCLAIDVSVELGFGHSLELQTNKENRWLKQAIQGANWRINLLMQNPWLKKARLDKLMIFMSPNVLKYYGILMKLIQARRALDWDARPDWFNFILDHRWYIPFPTSSDSSLTKLLGGDTTAAAMSAAFFYLSRYPKVYSKLAAEIRTTFSSAAEIRSGPQLSSCAYLRAVLTEALRLSSPVNGTLWRDTPSNTTPLTISSQVIPPGTCVGVNTYTLHHNAAYFPRPYLFSPARWLPPSSGLATDGEPEYSDAQFKAMEAAFAPFSVGARSCAGTSLAWLEMSLVFAKTFWFFEFETEGTLGEGWREGCPVFEVGDTLVAWHVGPELRFRKREGVRVE</sequence>
<dbReference type="Pfam" id="PF00067">
    <property type="entry name" value="p450"/>
    <property type="match status" value="1"/>
</dbReference>
<dbReference type="OrthoDB" id="1470350at2759"/>
<keyword evidence="2 4" id="KW-0479">Metal-binding</keyword>
<evidence type="ECO:0000256" key="3">
    <source>
        <dbReference type="ARBA" id="ARBA00023004"/>
    </source>
</evidence>
<dbReference type="GO" id="GO:0016705">
    <property type="term" value="F:oxidoreductase activity, acting on paired donors, with incorporation or reduction of molecular oxygen"/>
    <property type="evidence" value="ECO:0007669"/>
    <property type="project" value="InterPro"/>
</dbReference>
<evidence type="ECO:0000313" key="7">
    <source>
        <dbReference type="Proteomes" id="UP000240883"/>
    </source>
</evidence>
<dbReference type="GO" id="GO:0005506">
    <property type="term" value="F:iron ion binding"/>
    <property type="evidence" value="ECO:0007669"/>
    <property type="project" value="InterPro"/>
</dbReference>
<feature type="binding site" description="axial binding residue" evidence="4">
    <location>
        <position position="403"/>
    </location>
    <ligand>
        <name>heme</name>
        <dbReference type="ChEBI" id="CHEBI:30413"/>
    </ligand>
    <ligandPart>
        <name>Fe</name>
        <dbReference type="ChEBI" id="CHEBI:18248"/>
    </ligandPart>
</feature>
<dbReference type="Gene3D" id="1.10.630.10">
    <property type="entry name" value="Cytochrome P450"/>
    <property type="match status" value="1"/>
</dbReference>
<evidence type="ECO:0000256" key="2">
    <source>
        <dbReference type="ARBA" id="ARBA00022723"/>
    </source>
</evidence>
<organism evidence="6 7">
    <name type="scientific">Corynespora cassiicola Philippines</name>
    <dbReference type="NCBI Taxonomy" id="1448308"/>
    <lineage>
        <taxon>Eukaryota</taxon>
        <taxon>Fungi</taxon>
        <taxon>Dikarya</taxon>
        <taxon>Ascomycota</taxon>
        <taxon>Pezizomycotina</taxon>
        <taxon>Dothideomycetes</taxon>
        <taxon>Pleosporomycetidae</taxon>
        <taxon>Pleosporales</taxon>
        <taxon>Corynesporascaceae</taxon>
        <taxon>Corynespora</taxon>
    </lineage>
</organism>
<dbReference type="InterPro" id="IPR001128">
    <property type="entry name" value="Cyt_P450"/>
</dbReference>
<keyword evidence="7" id="KW-1185">Reference proteome</keyword>
<dbReference type="AlphaFoldDB" id="A0A2T2NWF7"/>
<comment type="cofactor">
    <cofactor evidence="1 4">
        <name>heme</name>
        <dbReference type="ChEBI" id="CHEBI:30413"/>
    </cofactor>
</comment>
<evidence type="ECO:0000256" key="4">
    <source>
        <dbReference type="PIRSR" id="PIRSR602401-1"/>
    </source>
</evidence>
<reference evidence="6 7" key="1">
    <citation type="journal article" date="2018" name="Front. Microbiol.">
        <title>Genome-Wide Analysis of Corynespora cassiicola Leaf Fall Disease Putative Effectors.</title>
        <authorList>
            <person name="Lopez D."/>
            <person name="Ribeiro S."/>
            <person name="Label P."/>
            <person name="Fumanal B."/>
            <person name="Venisse J.S."/>
            <person name="Kohler A."/>
            <person name="de Oliveira R.R."/>
            <person name="Labutti K."/>
            <person name="Lipzen A."/>
            <person name="Lail K."/>
            <person name="Bauer D."/>
            <person name="Ohm R.A."/>
            <person name="Barry K.W."/>
            <person name="Spatafora J."/>
            <person name="Grigoriev I.V."/>
            <person name="Martin F.M."/>
            <person name="Pujade-Renaud V."/>
        </authorList>
    </citation>
    <scope>NUCLEOTIDE SEQUENCE [LARGE SCALE GENOMIC DNA]</scope>
    <source>
        <strain evidence="6 7">Philippines</strain>
    </source>
</reference>
<keyword evidence="5" id="KW-0503">Monooxygenase</keyword>
<accession>A0A2T2NWF7</accession>
<evidence type="ECO:0000256" key="5">
    <source>
        <dbReference type="RuleBase" id="RU000461"/>
    </source>
</evidence>
<dbReference type="GO" id="GO:0004497">
    <property type="term" value="F:monooxygenase activity"/>
    <property type="evidence" value="ECO:0007669"/>
    <property type="project" value="UniProtKB-KW"/>
</dbReference>
<dbReference type="GO" id="GO:0020037">
    <property type="term" value="F:heme binding"/>
    <property type="evidence" value="ECO:0007669"/>
    <property type="project" value="InterPro"/>
</dbReference>
<keyword evidence="3 4" id="KW-0408">Iron</keyword>
<dbReference type="PRINTS" id="PR00463">
    <property type="entry name" value="EP450I"/>
</dbReference>
<dbReference type="InterPro" id="IPR050121">
    <property type="entry name" value="Cytochrome_P450_monoxygenase"/>
</dbReference>
<evidence type="ECO:0000313" key="6">
    <source>
        <dbReference type="EMBL" id="PSN69771.1"/>
    </source>
</evidence>
<dbReference type="InterPro" id="IPR017972">
    <property type="entry name" value="Cyt_P450_CS"/>
</dbReference>
<dbReference type="PANTHER" id="PTHR24305:SF226">
    <property type="entry name" value="CYTOCHROME P450 MONOOXYGENASE"/>
    <property type="match status" value="1"/>
</dbReference>
<dbReference type="PROSITE" id="PS00086">
    <property type="entry name" value="CYTOCHROME_P450"/>
    <property type="match status" value="1"/>
</dbReference>
<protein>
    <submittedName>
        <fullName evidence="6">Cytochrome P450</fullName>
    </submittedName>
</protein>
<comment type="similarity">
    <text evidence="5">Belongs to the cytochrome P450 family.</text>
</comment>
<gene>
    <name evidence="6" type="ORF">BS50DRAFT_488278</name>
</gene>
<name>A0A2T2NWF7_CORCC</name>
<dbReference type="EMBL" id="KZ678132">
    <property type="protein sequence ID" value="PSN69771.1"/>
    <property type="molecule type" value="Genomic_DNA"/>
</dbReference>
<dbReference type="Proteomes" id="UP000240883">
    <property type="component" value="Unassembled WGS sequence"/>
</dbReference>
<feature type="non-terminal residue" evidence="6">
    <location>
        <position position="1"/>
    </location>
</feature>
<keyword evidence="5" id="KW-0560">Oxidoreductase</keyword>
<keyword evidence="4 5" id="KW-0349">Heme</keyword>
<dbReference type="InterPro" id="IPR036396">
    <property type="entry name" value="Cyt_P450_sf"/>
</dbReference>
<dbReference type="PRINTS" id="PR00385">
    <property type="entry name" value="P450"/>
</dbReference>
<proteinExistence type="inferred from homology"/>
<evidence type="ECO:0000256" key="1">
    <source>
        <dbReference type="ARBA" id="ARBA00001971"/>
    </source>
</evidence>
<dbReference type="STRING" id="1448308.A0A2T2NWF7"/>
<dbReference type="InterPro" id="IPR002401">
    <property type="entry name" value="Cyt_P450_E_grp-I"/>
</dbReference>
<dbReference type="SUPFAM" id="SSF48264">
    <property type="entry name" value="Cytochrome P450"/>
    <property type="match status" value="1"/>
</dbReference>
<dbReference type="PANTHER" id="PTHR24305">
    <property type="entry name" value="CYTOCHROME P450"/>
    <property type="match status" value="1"/>
</dbReference>